<dbReference type="SUPFAM" id="SSF54695">
    <property type="entry name" value="POZ domain"/>
    <property type="match status" value="1"/>
</dbReference>
<dbReference type="PROSITE" id="PS50097">
    <property type="entry name" value="BTB"/>
    <property type="match status" value="1"/>
</dbReference>
<protein>
    <submittedName>
        <fullName evidence="4">BTB/POZ domain-containing protein FBL11</fullName>
    </submittedName>
</protein>
<dbReference type="InterPro" id="IPR011333">
    <property type="entry name" value="SKP1/BTB/POZ_sf"/>
</dbReference>
<dbReference type="Proteomes" id="UP000288805">
    <property type="component" value="Unassembled WGS sequence"/>
</dbReference>
<dbReference type="Pfam" id="PF07707">
    <property type="entry name" value="BACK"/>
    <property type="match status" value="1"/>
</dbReference>
<dbReference type="AlphaFoldDB" id="A0A438JSA9"/>
<proteinExistence type="predicted"/>
<dbReference type="Pfam" id="PF00651">
    <property type="entry name" value="BTB"/>
    <property type="match status" value="1"/>
</dbReference>
<dbReference type="CDD" id="cd18186">
    <property type="entry name" value="BTB_POZ_ZBTB_KLHL-like"/>
    <property type="match status" value="1"/>
</dbReference>
<evidence type="ECO:0000259" key="3">
    <source>
        <dbReference type="PROSITE" id="PS50097"/>
    </source>
</evidence>
<comment type="caution">
    <text evidence="4">The sequence shown here is derived from an EMBL/GenBank/DDBJ whole genome shotgun (WGS) entry which is preliminary data.</text>
</comment>
<dbReference type="EMBL" id="QGNW01000029">
    <property type="protein sequence ID" value="RVX11833.1"/>
    <property type="molecule type" value="Genomic_DNA"/>
</dbReference>
<name>A0A438JSA9_VITVI</name>
<reference evidence="4 5" key="1">
    <citation type="journal article" date="2018" name="PLoS Genet.">
        <title>Population sequencing reveals clonal diversity and ancestral inbreeding in the grapevine cultivar Chardonnay.</title>
        <authorList>
            <person name="Roach M.J."/>
            <person name="Johnson D.L."/>
            <person name="Bohlmann J."/>
            <person name="van Vuuren H.J."/>
            <person name="Jones S.J."/>
            <person name="Pretorius I.S."/>
            <person name="Schmidt S.A."/>
            <person name="Borneman A.R."/>
        </authorList>
    </citation>
    <scope>NUCLEOTIDE SEQUENCE [LARGE SCALE GENOMIC DNA]</scope>
    <source>
        <strain evidence="5">cv. Chardonnay</strain>
        <tissue evidence="4">Leaf</tissue>
    </source>
</reference>
<sequence>MASNEEGDVIFLVCTNPNSIEEPIAEDEIYISTAETSSWDLPTILSHRIVKVQSNRNRLIQHSSYFHSLLCGNFRKSCHGSISIQWNLEAFINILKFIYGCPLDVTPQNFIPLYEGALFFGVDTLLLKSNDFIPELCTMYLARNFMWAMSCNSYGNLPYNMLIACTRHPELTVDSEKHLSDALLVWLAANPELSECSSCLEDDCTDVLKQVRSRLAMVL</sequence>
<gene>
    <name evidence="4" type="primary">FBL11_2</name>
    <name evidence="4" type="ORF">CK203_009573</name>
</gene>
<evidence type="ECO:0000256" key="1">
    <source>
        <dbReference type="ARBA" id="ARBA00002668"/>
    </source>
</evidence>
<comment type="pathway">
    <text evidence="2">Protein modification; protein ubiquitination.</text>
</comment>
<evidence type="ECO:0000313" key="5">
    <source>
        <dbReference type="Proteomes" id="UP000288805"/>
    </source>
</evidence>
<dbReference type="InterPro" id="IPR000210">
    <property type="entry name" value="BTB/POZ_dom"/>
</dbReference>
<dbReference type="SMART" id="SM00225">
    <property type="entry name" value="BTB"/>
    <property type="match status" value="1"/>
</dbReference>
<evidence type="ECO:0000313" key="4">
    <source>
        <dbReference type="EMBL" id="RVX11833.1"/>
    </source>
</evidence>
<dbReference type="InterPro" id="IPR011705">
    <property type="entry name" value="BACK"/>
</dbReference>
<comment type="function">
    <text evidence="1">May act as a substrate-specific adapter of an E3 ubiquitin-protein ligase complex (CUL3-RBX1-BTB) which mediates the ubiquitination and subsequent proteasomal degradation of target proteins.</text>
</comment>
<organism evidence="4 5">
    <name type="scientific">Vitis vinifera</name>
    <name type="common">Grape</name>
    <dbReference type="NCBI Taxonomy" id="29760"/>
    <lineage>
        <taxon>Eukaryota</taxon>
        <taxon>Viridiplantae</taxon>
        <taxon>Streptophyta</taxon>
        <taxon>Embryophyta</taxon>
        <taxon>Tracheophyta</taxon>
        <taxon>Spermatophyta</taxon>
        <taxon>Magnoliopsida</taxon>
        <taxon>eudicotyledons</taxon>
        <taxon>Gunneridae</taxon>
        <taxon>Pentapetalae</taxon>
        <taxon>rosids</taxon>
        <taxon>Vitales</taxon>
        <taxon>Vitaceae</taxon>
        <taxon>Viteae</taxon>
        <taxon>Vitis</taxon>
    </lineage>
</organism>
<accession>A0A438JSA9</accession>
<feature type="domain" description="BTB" evidence="3">
    <location>
        <begin position="39"/>
        <end position="107"/>
    </location>
</feature>
<dbReference type="Gene3D" id="3.30.710.10">
    <property type="entry name" value="Potassium Channel Kv1.1, Chain A"/>
    <property type="match status" value="1"/>
</dbReference>
<evidence type="ECO:0000256" key="2">
    <source>
        <dbReference type="ARBA" id="ARBA00004906"/>
    </source>
</evidence>